<name>A0ABP9HE77_9ACTN</name>
<reference evidence="2" key="1">
    <citation type="journal article" date="2019" name="Int. J. Syst. Evol. Microbiol.">
        <title>The Global Catalogue of Microorganisms (GCM) 10K type strain sequencing project: providing services to taxonomists for standard genome sequencing and annotation.</title>
        <authorList>
            <consortium name="The Broad Institute Genomics Platform"/>
            <consortium name="The Broad Institute Genome Sequencing Center for Infectious Disease"/>
            <person name="Wu L."/>
            <person name="Ma J."/>
        </authorList>
    </citation>
    <scope>NUCLEOTIDE SEQUENCE [LARGE SCALE GENOMIC DNA]</scope>
    <source>
        <strain evidence="2">JCM 18126</strain>
    </source>
</reference>
<evidence type="ECO:0000313" key="1">
    <source>
        <dbReference type="EMBL" id="GAA4968768.1"/>
    </source>
</evidence>
<keyword evidence="2" id="KW-1185">Reference proteome</keyword>
<gene>
    <name evidence="1" type="ORF">GCM10023225_08830</name>
</gene>
<evidence type="ECO:0000313" key="2">
    <source>
        <dbReference type="Proteomes" id="UP001501195"/>
    </source>
</evidence>
<accession>A0ABP9HE77</accession>
<proteinExistence type="predicted"/>
<dbReference type="Proteomes" id="UP001501195">
    <property type="component" value="Unassembled WGS sequence"/>
</dbReference>
<dbReference type="RefSeq" id="WP_345711164.1">
    <property type="nucleotide sequence ID" value="NZ_BAABIL010000112.1"/>
</dbReference>
<protein>
    <submittedName>
        <fullName evidence="1">Uncharacterized protein</fullName>
    </submittedName>
</protein>
<comment type="caution">
    <text evidence="1">The sequence shown here is derived from an EMBL/GenBank/DDBJ whole genome shotgun (WGS) entry which is preliminary data.</text>
</comment>
<organism evidence="1 2">
    <name type="scientific">Kineococcus glutinatus</name>
    <dbReference type="NCBI Taxonomy" id="1070872"/>
    <lineage>
        <taxon>Bacteria</taxon>
        <taxon>Bacillati</taxon>
        <taxon>Actinomycetota</taxon>
        <taxon>Actinomycetes</taxon>
        <taxon>Kineosporiales</taxon>
        <taxon>Kineosporiaceae</taxon>
        <taxon>Kineococcus</taxon>
    </lineage>
</organism>
<sequence>MKASAQERESIQNYFAWQMPDDPVIHLEKVAVERVGSTLHDIWDVHCTDSRWWAISGPLNYYSQEDFKSRDVALTFHVGLTVRIASREEVPIAEEATALLPKAWRLWEQSIDSLDGGREAEDFQAVGVRLRESMITYAREVADDDLVPAGETAPKAADVVGWTGLLVAYLAASASSTDKQLRSYLNKLARETWDYVNQLTHAKNAKSYDAQIAVAAVSHFLATVTAARLRWMVGDNARCEDCGSYRMAVGTCMRCGWVDEKYVAPAPREVSDEELATRLAEPCTPSSDISTFMSPDDYR</sequence>
<dbReference type="EMBL" id="BAABIL010000112">
    <property type="protein sequence ID" value="GAA4968768.1"/>
    <property type="molecule type" value="Genomic_DNA"/>
</dbReference>